<dbReference type="InterPro" id="IPR010730">
    <property type="entry name" value="HET"/>
</dbReference>
<feature type="non-terminal residue" evidence="2">
    <location>
        <position position="169"/>
    </location>
</feature>
<comment type="caution">
    <text evidence="2">The sequence shown here is derived from an EMBL/GenBank/DDBJ whole genome shotgun (WGS) entry which is preliminary data.</text>
</comment>
<keyword evidence="3" id="KW-1185">Reference proteome</keyword>
<dbReference type="Pfam" id="PF06985">
    <property type="entry name" value="HET"/>
    <property type="match status" value="1"/>
</dbReference>
<dbReference type="Proteomes" id="UP000799444">
    <property type="component" value="Unassembled WGS sequence"/>
</dbReference>
<accession>A0A9P4QHV2</accession>
<sequence>LCEFNNAERLAYMILSHRWRDEEVSFADMMDPAGSKAQSKKGFAKIEASCHKALQLGYSYAWIDTCCIDKSSSAELSESINSMYEWYSQAGICLAHLDDVDVCVWFLRGWTLQELIAPQEINFYTREWTGIENKSTLKEELSRTTGICEKVLSDPTCLDEVSIAQKMSW</sequence>
<dbReference type="PANTHER" id="PTHR10622">
    <property type="entry name" value="HET DOMAIN-CONTAINING PROTEIN"/>
    <property type="match status" value="1"/>
</dbReference>
<gene>
    <name evidence="2" type="ORF">EJ04DRAFT_397086</name>
</gene>
<name>A0A9P4QHV2_9PLEO</name>
<dbReference type="PANTHER" id="PTHR10622:SF10">
    <property type="entry name" value="HET DOMAIN-CONTAINING PROTEIN"/>
    <property type="match status" value="1"/>
</dbReference>
<organism evidence="2 3">
    <name type="scientific">Polyplosphaeria fusca</name>
    <dbReference type="NCBI Taxonomy" id="682080"/>
    <lineage>
        <taxon>Eukaryota</taxon>
        <taxon>Fungi</taxon>
        <taxon>Dikarya</taxon>
        <taxon>Ascomycota</taxon>
        <taxon>Pezizomycotina</taxon>
        <taxon>Dothideomycetes</taxon>
        <taxon>Pleosporomycetidae</taxon>
        <taxon>Pleosporales</taxon>
        <taxon>Tetraplosphaeriaceae</taxon>
        <taxon>Polyplosphaeria</taxon>
    </lineage>
</organism>
<feature type="domain" description="Heterokaryon incompatibility" evidence="1">
    <location>
        <begin position="12"/>
        <end position="99"/>
    </location>
</feature>
<evidence type="ECO:0000259" key="1">
    <source>
        <dbReference type="Pfam" id="PF06985"/>
    </source>
</evidence>
<evidence type="ECO:0000313" key="3">
    <source>
        <dbReference type="Proteomes" id="UP000799444"/>
    </source>
</evidence>
<reference evidence="2" key="1">
    <citation type="journal article" date="2020" name="Stud. Mycol.">
        <title>101 Dothideomycetes genomes: a test case for predicting lifestyles and emergence of pathogens.</title>
        <authorList>
            <person name="Haridas S."/>
            <person name="Albert R."/>
            <person name="Binder M."/>
            <person name="Bloem J."/>
            <person name="Labutti K."/>
            <person name="Salamov A."/>
            <person name="Andreopoulos B."/>
            <person name="Baker S."/>
            <person name="Barry K."/>
            <person name="Bills G."/>
            <person name="Bluhm B."/>
            <person name="Cannon C."/>
            <person name="Castanera R."/>
            <person name="Culley D."/>
            <person name="Daum C."/>
            <person name="Ezra D."/>
            <person name="Gonzalez J."/>
            <person name="Henrissat B."/>
            <person name="Kuo A."/>
            <person name="Liang C."/>
            <person name="Lipzen A."/>
            <person name="Lutzoni F."/>
            <person name="Magnuson J."/>
            <person name="Mondo S."/>
            <person name="Nolan M."/>
            <person name="Ohm R."/>
            <person name="Pangilinan J."/>
            <person name="Park H.-J."/>
            <person name="Ramirez L."/>
            <person name="Alfaro M."/>
            <person name="Sun H."/>
            <person name="Tritt A."/>
            <person name="Yoshinaga Y."/>
            <person name="Zwiers L.-H."/>
            <person name="Turgeon B."/>
            <person name="Goodwin S."/>
            <person name="Spatafora J."/>
            <person name="Crous P."/>
            <person name="Grigoriev I."/>
        </authorList>
    </citation>
    <scope>NUCLEOTIDE SEQUENCE</scope>
    <source>
        <strain evidence="2">CBS 125425</strain>
    </source>
</reference>
<evidence type="ECO:0000313" key="2">
    <source>
        <dbReference type="EMBL" id="KAF2726560.1"/>
    </source>
</evidence>
<protein>
    <recommendedName>
        <fullName evidence="1">Heterokaryon incompatibility domain-containing protein</fullName>
    </recommendedName>
</protein>
<dbReference type="AlphaFoldDB" id="A0A9P4QHV2"/>
<proteinExistence type="predicted"/>
<feature type="non-terminal residue" evidence="2">
    <location>
        <position position="1"/>
    </location>
</feature>
<dbReference type="EMBL" id="ML996439">
    <property type="protein sequence ID" value="KAF2726560.1"/>
    <property type="molecule type" value="Genomic_DNA"/>
</dbReference>
<dbReference type="OrthoDB" id="674604at2759"/>